<comment type="caution">
    <text evidence="1">The sequence shown here is derived from an EMBL/GenBank/DDBJ whole genome shotgun (WGS) entry which is preliminary data.</text>
</comment>
<dbReference type="RefSeq" id="WP_168058483.1">
    <property type="nucleotide sequence ID" value="NZ_VTOW01000001.1"/>
</dbReference>
<evidence type="ECO:0000313" key="2">
    <source>
        <dbReference type="Proteomes" id="UP000534783"/>
    </source>
</evidence>
<dbReference type="EMBL" id="VTOW01000001">
    <property type="protein sequence ID" value="NKE70218.1"/>
    <property type="molecule type" value="Genomic_DNA"/>
</dbReference>
<dbReference type="AlphaFoldDB" id="A0A7X6DNL7"/>
<gene>
    <name evidence="1" type="ORF">MNODULE_05600</name>
</gene>
<keyword evidence="2" id="KW-1185">Reference proteome</keyword>
<dbReference type="Proteomes" id="UP000534783">
    <property type="component" value="Unassembled WGS sequence"/>
</dbReference>
<accession>A0A7X6DNL7</accession>
<proteinExistence type="predicted"/>
<evidence type="ECO:0000313" key="1">
    <source>
        <dbReference type="EMBL" id="NKE70218.1"/>
    </source>
</evidence>
<sequence length="136" mass="15595">MTEEKNRKQRLHEAIRNAKGKQTKHRFLAIAVTDQSVEILSCAAGGAYLELHDYSTGSVSLDEEAITRDLEEWFPILLAKQEEKYRCPVCSDEKNGLFGLITCLNDNHDYTRTQVADVIRPIEEAWEAERSVQREI</sequence>
<organism evidence="1 2">
    <name type="scientific">Candidatus Manganitrophus noduliformans</name>
    <dbReference type="NCBI Taxonomy" id="2606439"/>
    <lineage>
        <taxon>Bacteria</taxon>
        <taxon>Pseudomonadati</taxon>
        <taxon>Nitrospirota</taxon>
        <taxon>Nitrospiria</taxon>
        <taxon>Candidatus Troglogloeales</taxon>
        <taxon>Candidatus Manganitrophaceae</taxon>
        <taxon>Candidatus Manganitrophus</taxon>
    </lineage>
</organism>
<name>A0A7X6DNL7_9BACT</name>
<reference evidence="1 2" key="1">
    <citation type="journal article" date="2020" name="Nature">
        <title>Bacterial chemolithoautotrophy via manganese oxidation.</title>
        <authorList>
            <person name="Yu H."/>
            <person name="Leadbetter J.R."/>
        </authorList>
    </citation>
    <scope>NUCLEOTIDE SEQUENCE [LARGE SCALE GENOMIC DNA]</scope>
    <source>
        <strain evidence="1 2">Mn-1</strain>
    </source>
</reference>
<protein>
    <submittedName>
        <fullName evidence="1">Uncharacterized protein</fullName>
    </submittedName>
</protein>